<keyword evidence="3" id="KW-0732">Signal</keyword>
<dbReference type="AlphaFoldDB" id="A0A2U1T861"/>
<sequence length="285" mass="30469">MSAMKKKIALLAASFTMAFAPLAAAQPADPALEQQVSADEEVSSEPAVISSGHVDMGPHRGEDGSLQLLLRDDSGTDPVWRTPDSVTFGVGEAAELVVPEDDAYDFLKADPGQTVWVVPQTEVADVPWLGWNTQSPTIDDIVGTGVELEILEHRGPGDHSLFIQAGGFSDPDVLWTGAKHDSIFVEPDTHTHANWVFTEPGPHEVTVRATIDAPDGNEYTSDARLQFAVGIDPATYTRPDDSMITEEESDYTWLIIGGVAALVAVVIVALIARATRRKDTAGGAK</sequence>
<feature type="chain" id="PRO_5015495813" evidence="3">
    <location>
        <begin position="26"/>
        <end position="285"/>
    </location>
</feature>
<feature type="region of interest" description="Disordered" evidence="1">
    <location>
        <begin position="31"/>
        <end position="65"/>
    </location>
</feature>
<keyword evidence="2" id="KW-1133">Transmembrane helix</keyword>
<evidence type="ECO:0000256" key="2">
    <source>
        <dbReference type="SAM" id="Phobius"/>
    </source>
</evidence>
<evidence type="ECO:0000313" key="5">
    <source>
        <dbReference type="Proteomes" id="UP000244989"/>
    </source>
</evidence>
<dbReference type="Proteomes" id="UP000244989">
    <property type="component" value="Unassembled WGS sequence"/>
</dbReference>
<name>A0A2U1T861_9CORY</name>
<protein>
    <submittedName>
        <fullName evidence="4">Peptidase</fullName>
    </submittedName>
</protein>
<feature type="signal peptide" evidence="3">
    <location>
        <begin position="1"/>
        <end position="25"/>
    </location>
</feature>
<dbReference type="OrthoDB" id="4424311at2"/>
<evidence type="ECO:0000256" key="3">
    <source>
        <dbReference type="SAM" id="SignalP"/>
    </source>
</evidence>
<organism evidence="4 5">
    <name type="scientific">Corynebacterium yudongzhengii</name>
    <dbReference type="NCBI Taxonomy" id="2080740"/>
    <lineage>
        <taxon>Bacteria</taxon>
        <taxon>Bacillati</taxon>
        <taxon>Actinomycetota</taxon>
        <taxon>Actinomycetes</taxon>
        <taxon>Mycobacteriales</taxon>
        <taxon>Corynebacteriaceae</taxon>
        <taxon>Corynebacterium</taxon>
    </lineage>
</organism>
<dbReference type="EMBL" id="QEEZ01000005">
    <property type="protein sequence ID" value="PWC02194.1"/>
    <property type="molecule type" value="Genomic_DNA"/>
</dbReference>
<gene>
    <name evidence="4" type="ORF">DF222_03675</name>
</gene>
<dbReference type="KEGG" id="cyz:C3B44_10720"/>
<keyword evidence="2" id="KW-0812">Transmembrane</keyword>
<keyword evidence="5" id="KW-1185">Reference proteome</keyword>
<dbReference type="NCBIfam" id="TIGR03769">
    <property type="entry name" value="P_ac_wall_RPT"/>
    <property type="match status" value="1"/>
</dbReference>
<dbReference type="InterPro" id="IPR022435">
    <property type="entry name" value="Surface-anchored_actinobac"/>
</dbReference>
<dbReference type="NCBIfam" id="NF038134">
    <property type="entry name" value="choice_anch_M"/>
    <property type="match status" value="1"/>
</dbReference>
<proteinExistence type="predicted"/>
<evidence type="ECO:0000256" key="1">
    <source>
        <dbReference type="SAM" id="MobiDB-lite"/>
    </source>
</evidence>
<comment type="caution">
    <text evidence="4">The sequence shown here is derived from an EMBL/GenBank/DDBJ whole genome shotgun (WGS) entry which is preliminary data.</text>
</comment>
<feature type="transmembrane region" description="Helical" evidence="2">
    <location>
        <begin position="251"/>
        <end position="272"/>
    </location>
</feature>
<evidence type="ECO:0000313" key="4">
    <source>
        <dbReference type="EMBL" id="PWC02194.1"/>
    </source>
</evidence>
<keyword evidence="2" id="KW-0472">Membrane</keyword>
<reference evidence="5" key="1">
    <citation type="submission" date="2018-04" db="EMBL/GenBank/DDBJ databases">
        <authorList>
            <person name="Liu S."/>
            <person name="Wang Z."/>
            <person name="Li J."/>
        </authorList>
    </citation>
    <scope>NUCLEOTIDE SEQUENCE [LARGE SCALE GENOMIC DNA]</scope>
    <source>
        <strain evidence="5">2189</strain>
    </source>
</reference>
<accession>A0A2U1T861</accession>